<reference evidence="2" key="2">
    <citation type="submission" date="2023-06" db="EMBL/GenBank/DDBJ databases">
        <authorList>
            <consortium name="Lawrence Berkeley National Laboratory"/>
            <person name="Haridas S."/>
            <person name="Hensen N."/>
            <person name="Bonometti L."/>
            <person name="Westerberg I."/>
            <person name="Brannstrom I.O."/>
            <person name="Guillou S."/>
            <person name="Cros-Aarteil S."/>
            <person name="Calhoun S."/>
            <person name="Kuo A."/>
            <person name="Mondo S."/>
            <person name="Pangilinan J."/>
            <person name="Riley R."/>
            <person name="Labutti K."/>
            <person name="Andreopoulos B."/>
            <person name="Lipzen A."/>
            <person name="Chen C."/>
            <person name="Yanf M."/>
            <person name="Daum C."/>
            <person name="Ng V."/>
            <person name="Clum A."/>
            <person name="Steindorff A."/>
            <person name="Ohm R."/>
            <person name="Martin F."/>
            <person name="Silar P."/>
            <person name="Natvig D."/>
            <person name="Lalanne C."/>
            <person name="Gautier V."/>
            <person name="Ament-Velasquez S.L."/>
            <person name="Kruys A."/>
            <person name="Hutchinson M.I."/>
            <person name="Powell A.J."/>
            <person name="Barry K."/>
            <person name="Miller A.N."/>
            <person name="Grigoriev I.V."/>
            <person name="Debuchy R."/>
            <person name="Gladieux P."/>
            <person name="Thoren M.H."/>
            <person name="Johannesson H."/>
        </authorList>
    </citation>
    <scope>NUCLEOTIDE SEQUENCE</scope>
    <source>
        <strain evidence="2">CBS 118394</strain>
    </source>
</reference>
<comment type="caution">
    <text evidence="2">The sequence shown here is derived from an EMBL/GenBank/DDBJ whole genome shotgun (WGS) entry which is preliminary data.</text>
</comment>
<keyword evidence="3" id="KW-1185">Reference proteome</keyword>
<dbReference type="AlphaFoldDB" id="A0AAE0M0J9"/>
<protein>
    <submittedName>
        <fullName evidence="2">Uncharacterized protein</fullName>
    </submittedName>
</protein>
<organism evidence="2 3">
    <name type="scientific">Apodospora peruviana</name>
    <dbReference type="NCBI Taxonomy" id="516989"/>
    <lineage>
        <taxon>Eukaryota</taxon>
        <taxon>Fungi</taxon>
        <taxon>Dikarya</taxon>
        <taxon>Ascomycota</taxon>
        <taxon>Pezizomycotina</taxon>
        <taxon>Sordariomycetes</taxon>
        <taxon>Sordariomycetidae</taxon>
        <taxon>Sordariales</taxon>
        <taxon>Lasiosphaeriaceae</taxon>
        <taxon>Apodospora</taxon>
    </lineage>
</organism>
<keyword evidence="1" id="KW-0812">Transmembrane</keyword>
<evidence type="ECO:0000256" key="1">
    <source>
        <dbReference type="SAM" id="Phobius"/>
    </source>
</evidence>
<dbReference type="Proteomes" id="UP001283341">
    <property type="component" value="Unassembled WGS sequence"/>
</dbReference>
<evidence type="ECO:0000313" key="2">
    <source>
        <dbReference type="EMBL" id="KAK3314776.1"/>
    </source>
</evidence>
<keyword evidence="1" id="KW-1133">Transmembrane helix</keyword>
<name>A0AAE0M0J9_9PEZI</name>
<accession>A0AAE0M0J9</accession>
<proteinExistence type="predicted"/>
<keyword evidence="1" id="KW-0472">Membrane</keyword>
<reference evidence="2" key="1">
    <citation type="journal article" date="2023" name="Mol. Phylogenet. Evol.">
        <title>Genome-scale phylogeny and comparative genomics of the fungal order Sordariales.</title>
        <authorList>
            <person name="Hensen N."/>
            <person name="Bonometti L."/>
            <person name="Westerberg I."/>
            <person name="Brannstrom I.O."/>
            <person name="Guillou S."/>
            <person name="Cros-Aarteil S."/>
            <person name="Calhoun S."/>
            <person name="Haridas S."/>
            <person name="Kuo A."/>
            <person name="Mondo S."/>
            <person name="Pangilinan J."/>
            <person name="Riley R."/>
            <person name="LaButti K."/>
            <person name="Andreopoulos B."/>
            <person name="Lipzen A."/>
            <person name="Chen C."/>
            <person name="Yan M."/>
            <person name="Daum C."/>
            <person name="Ng V."/>
            <person name="Clum A."/>
            <person name="Steindorff A."/>
            <person name="Ohm R.A."/>
            <person name="Martin F."/>
            <person name="Silar P."/>
            <person name="Natvig D.O."/>
            <person name="Lalanne C."/>
            <person name="Gautier V."/>
            <person name="Ament-Velasquez S.L."/>
            <person name="Kruys A."/>
            <person name="Hutchinson M.I."/>
            <person name="Powell A.J."/>
            <person name="Barry K."/>
            <person name="Miller A.N."/>
            <person name="Grigoriev I.V."/>
            <person name="Debuchy R."/>
            <person name="Gladieux P."/>
            <person name="Hiltunen Thoren M."/>
            <person name="Johannesson H."/>
        </authorList>
    </citation>
    <scope>NUCLEOTIDE SEQUENCE</scope>
    <source>
        <strain evidence="2">CBS 118394</strain>
    </source>
</reference>
<sequence>MRRRLGMGAAAAQPDPIRIFYICSSTTLSSSVGLFDKNSAFLLDHVDSNSNLPLFSVILDLVYLLSLCRFVVFRDDEFLSCFLMTISHR</sequence>
<feature type="transmembrane region" description="Helical" evidence="1">
    <location>
        <begin position="52"/>
        <end position="72"/>
    </location>
</feature>
<dbReference type="EMBL" id="JAUEDM010000006">
    <property type="protein sequence ID" value="KAK3314776.1"/>
    <property type="molecule type" value="Genomic_DNA"/>
</dbReference>
<gene>
    <name evidence="2" type="ORF">B0H66DRAFT_321806</name>
</gene>
<evidence type="ECO:0000313" key="3">
    <source>
        <dbReference type="Proteomes" id="UP001283341"/>
    </source>
</evidence>